<dbReference type="RefSeq" id="WP_167973654.1">
    <property type="nucleotide sequence ID" value="NZ_BHZG01000201.1"/>
</dbReference>
<name>A0A7X6I198_9ACTN</name>
<dbReference type="Pfam" id="PF08021">
    <property type="entry name" value="FAD_binding_9"/>
    <property type="match status" value="1"/>
</dbReference>
<dbReference type="InterPro" id="IPR017938">
    <property type="entry name" value="Riboflavin_synthase-like_b-brl"/>
</dbReference>
<dbReference type="InterPro" id="IPR013113">
    <property type="entry name" value="SIP_FAD-bd"/>
</dbReference>
<dbReference type="EMBL" id="JAAVJD010000242">
    <property type="protein sequence ID" value="NJQ08099.1"/>
    <property type="molecule type" value="Genomic_DNA"/>
</dbReference>
<dbReference type="InterPro" id="IPR039261">
    <property type="entry name" value="FNR_nucleotide-bd"/>
</dbReference>
<dbReference type="CDD" id="cd06193">
    <property type="entry name" value="siderophore_interacting"/>
    <property type="match status" value="1"/>
</dbReference>
<dbReference type="PANTHER" id="PTHR30157">
    <property type="entry name" value="FERRIC REDUCTASE, NADPH-DEPENDENT"/>
    <property type="match status" value="1"/>
</dbReference>
<evidence type="ECO:0000259" key="1">
    <source>
        <dbReference type="PROSITE" id="PS51384"/>
    </source>
</evidence>
<evidence type="ECO:0000313" key="2">
    <source>
        <dbReference type="EMBL" id="NJQ08099.1"/>
    </source>
</evidence>
<dbReference type="InterPro" id="IPR007037">
    <property type="entry name" value="SIP_rossman_dom"/>
</dbReference>
<gene>
    <name evidence="2" type="ORF">HCN56_21575</name>
</gene>
<reference evidence="2 3" key="1">
    <citation type="submission" date="2020-03" db="EMBL/GenBank/DDBJ databases">
        <title>Draft genome of Streptomyces sp. ventii, isolated from the Axial Seamount in the Pacific Ocean, and resequencing of the two type strains Streptomyces lonarensis strain NCL 716 and Streptomyces bohaiensis strain 11A07.</title>
        <authorList>
            <person name="Loughran R.M."/>
            <person name="Pfannmuller K.M."/>
            <person name="Wasson B.J."/>
            <person name="Deadmond M.C."/>
            <person name="Paddock B.E."/>
            <person name="Koyack M.J."/>
            <person name="Gallegos D.A."/>
            <person name="Mitchell E.A."/>
            <person name="Ushijima B."/>
            <person name="Saw J.H."/>
            <person name="Mcphail K.L."/>
            <person name="Videau P."/>
        </authorList>
    </citation>
    <scope>NUCLEOTIDE SEQUENCE [LARGE SCALE GENOMIC DNA]</scope>
    <source>
        <strain evidence="2 3">NCL716</strain>
    </source>
</reference>
<dbReference type="Gene3D" id="3.40.50.80">
    <property type="entry name" value="Nucleotide-binding domain of ferredoxin-NADP reductase (FNR) module"/>
    <property type="match status" value="1"/>
</dbReference>
<comment type="caution">
    <text evidence="2">The sequence shown here is derived from an EMBL/GenBank/DDBJ whole genome shotgun (WGS) entry which is preliminary data.</text>
</comment>
<evidence type="ECO:0000313" key="3">
    <source>
        <dbReference type="Proteomes" id="UP000578686"/>
    </source>
</evidence>
<dbReference type="GO" id="GO:0016491">
    <property type="term" value="F:oxidoreductase activity"/>
    <property type="evidence" value="ECO:0007669"/>
    <property type="project" value="InterPro"/>
</dbReference>
<dbReference type="Proteomes" id="UP000578686">
    <property type="component" value="Unassembled WGS sequence"/>
</dbReference>
<feature type="domain" description="FAD-binding FR-type" evidence="1">
    <location>
        <begin position="6"/>
        <end position="141"/>
    </location>
</feature>
<accession>A0A7X6I198</accession>
<dbReference type="Pfam" id="PF04954">
    <property type="entry name" value="SIP"/>
    <property type="match status" value="1"/>
</dbReference>
<dbReference type="SUPFAM" id="SSF63380">
    <property type="entry name" value="Riboflavin synthase domain-like"/>
    <property type="match status" value="1"/>
</dbReference>
<dbReference type="AlphaFoldDB" id="A0A7X6I198"/>
<protein>
    <submittedName>
        <fullName evidence="2">Siderophore-interacting protein</fullName>
    </submittedName>
</protein>
<dbReference type="InterPro" id="IPR017927">
    <property type="entry name" value="FAD-bd_FR_type"/>
</dbReference>
<organism evidence="2 3">
    <name type="scientific">Streptomyces lonarensis</name>
    <dbReference type="NCBI Taxonomy" id="700599"/>
    <lineage>
        <taxon>Bacteria</taxon>
        <taxon>Bacillati</taxon>
        <taxon>Actinomycetota</taxon>
        <taxon>Actinomycetes</taxon>
        <taxon>Kitasatosporales</taxon>
        <taxon>Streptomycetaceae</taxon>
        <taxon>Streptomyces</taxon>
    </lineage>
</organism>
<dbReference type="InterPro" id="IPR039374">
    <property type="entry name" value="SIP_fam"/>
</dbReference>
<dbReference type="PROSITE" id="PS51384">
    <property type="entry name" value="FAD_FR"/>
    <property type="match status" value="1"/>
</dbReference>
<keyword evidence="3" id="KW-1185">Reference proteome</keyword>
<proteinExistence type="predicted"/>
<sequence length="277" mass="30413">MTKAPFAFFDAHVLRTETLSPTFVRVTFAGPELAGFASGGRDQRFKLFLPHPGQDRALVPATAGERWYPEWSAMDPDIRAVMRTYTVRDQRHAPEELDVDFALHGDIGPASRWAARARPGDHAVLLGPTAPDNGGVDFRPPPDTDWVLLSGDETALPAVAGILDRLPAGTEARVFLEIPDPADRRWLPTRASSEVTWTCRGRSAVQLHDAIRAARLPTGTPYAWIAGEAAGVKELRRHLVADRGFDRRRVTFTGYWRAGTSEDQLLAQATLAAVGED</sequence>
<dbReference type="PANTHER" id="PTHR30157:SF0">
    <property type="entry name" value="NADPH-DEPENDENT FERRIC-CHELATE REDUCTASE"/>
    <property type="match status" value="1"/>
</dbReference>
<dbReference type="Gene3D" id="2.40.30.10">
    <property type="entry name" value="Translation factors"/>
    <property type="match status" value="1"/>
</dbReference>